<keyword evidence="4" id="KW-0547">Nucleotide-binding</keyword>
<evidence type="ECO:0000256" key="1">
    <source>
        <dbReference type="ARBA" id="ARBA00007316"/>
    </source>
</evidence>
<dbReference type="GO" id="GO:0005886">
    <property type="term" value="C:plasma membrane"/>
    <property type="evidence" value="ECO:0007669"/>
    <property type="project" value="TreeGrafter"/>
</dbReference>
<sequence length="201" mass="23563">MFNKNKAKEIEKSFESLKNNFLKIADKNSLVQFVSSNEKINKSSLILNLARALAKDNYKVIIIEADFRNPMMGDLCDIEFDRGFFDILEKEKPYENFIVKDHFQKNLDLILAPEQREINPSILNYDRIENIFDSLKEKYNFIFLDTADNEKYDDANFYPRLADSVIVFARKKDFRRKKLNASIRKLENVNAQISGIITTDN</sequence>
<dbReference type="EMBL" id="CP066014">
    <property type="protein sequence ID" value="QQB62053.1"/>
    <property type="molecule type" value="Genomic_DNA"/>
</dbReference>
<dbReference type="AlphaFoldDB" id="A0A7T4F172"/>
<dbReference type="Pfam" id="PF13614">
    <property type="entry name" value="AAA_31"/>
    <property type="match status" value="1"/>
</dbReference>
<dbReference type="GeneID" id="79021238"/>
<evidence type="ECO:0000256" key="2">
    <source>
        <dbReference type="ARBA" id="ARBA00011903"/>
    </source>
</evidence>
<dbReference type="SUPFAM" id="SSF52540">
    <property type="entry name" value="P-loop containing nucleoside triphosphate hydrolases"/>
    <property type="match status" value="1"/>
</dbReference>
<dbReference type="InterPro" id="IPR005702">
    <property type="entry name" value="Wzc-like_C"/>
</dbReference>
<dbReference type="InterPro" id="IPR025669">
    <property type="entry name" value="AAA_dom"/>
</dbReference>
<evidence type="ECO:0000256" key="4">
    <source>
        <dbReference type="ARBA" id="ARBA00022741"/>
    </source>
</evidence>
<dbReference type="GO" id="GO:0004713">
    <property type="term" value="F:protein tyrosine kinase activity"/>
    <property type="evidence" value="ECO:0007669"/>
    <property type="project" value="TreeGrafter"/>
</dbReference>
<gene>
    <name evidence="10" type="ORF">I6H45_00720</name>
</gene>
<evidence type="ECO:0000256" key="5">
    <source>
        <dbReference type="ARBA" id="ARBA00022777"/>
    </source>
</evidence>
<comment type="catalytic activity">
    <reaction evidence="8">
        <text>L-tyrosyl-[protein] + ATP = O-phospho-L-tyrosyl-[protein] + ADP + H(+)</text>
        <dbReference type="Rhea" id="RHEA:10596"/>
        <dbReference type="Rhea" id="RHEA-COMP:10136"/>
        <dbReference type="Rhea" id="RHEA-COMP:20101"/>
        <dbReference type="ChEBI" id="CHEBI:15378"/>
        <dbReference type="ChEBI" id="CHEBI:30616"/>
        <dbReference type="ChEBI" id="CHEBI:46858"/>
        <dbReference type="ChEBI" id="CHEBI:61978"/>
        <dbReference type="ChEBI" id="CHEBI:456216"/>
        <dbReference type="EC" id="2.7.10.2"/>
    </reaction>
</comment>
<accession>A0A7T4F172</accession>
<organism evidence="10 11">
    <name type="scientific">Anaerococcus vaginalis</name>
    <dbReference type="NCBI Taxonomy" id="33037"/>
    <lineage>
        <taxon>Bacteria</taxon>
        <taxon>Bacillati</taxon>
        <taxon>Bacillota</taxon>
        <taxon>Tissierellia</taxon>
        <taxon>Tissierellales</taxon>
        <taxon>Peptoniphilaceae</taxon>
        <taxon>Anaerococcus</taxon>
    </lineage>
</organism>
<name>A0A7T4F172_9FIRM</name>
<dbReference type="Gene3D" id="3.40.50.300">
    <property type="entry name" value="P-loop containing nucleotide triphosphate hydrolases"/>
    <property type="match status" value="1"/>
</dbReference>
<evidence type="ECO:0000259" key="9">
    <source>
        <dbReference type="Pfam" id="PF13614"/>
    </source>
</evidence>
<dbReference type="CDD" id="cd05387">
    <property type="entry name" value="BY-kinase"/>
    <property type="match status" value="1"/>
</dbReference>
<evidence type="ECO:0000256" key="8">
    <source>
        <dbReference type="ARBA" id="ARBA00051245"/>
    </source>
</evidence>
<keyword evidence="6" id="KW-0067">ATP-binding</keyword>
<dbReference type="PANTHER" id="PTHR32309">
    <property type="entry name" value="TYROSINE-PROTEIN KINASE"/>
    <property type="match status" value="1"/>
</dbReference>
<keyword evidence="7" id="KW-0829">Tyrosine-protein kinase</keyword>
<dbReference type="EC" id="2.7.10.2" evidence="2"/>
<protein>
    <recommendedName>
        <fullName evidence="2">non-specific protein-tyrosine kinase</fullName>
        <ecNumber evidence="2">2.7.10.2</ecNumber>
    </recommendedName>
</protein>
<evidence type="ECO:0000256" key="6">
    <source>
        <dbReference type="ARBA" id="ARBA00022840"/>
    </source>
</evidence>
<keyword evidence="3" id="KW-0808">Transferase</keyword>
<evidence type="ECO:0000313" key="11">
    <source>
        <dbReference type="Proteomes" id="UP000595276"/>
    </source>
</evidence>
<evidence type="ECO:0000256" key="7">
    <source>
        <dbReference type="ARBA" id="ARBA00023137"/>
    </source>
</evidence>
<keyword evidence="5 10" id="KW-0418">Kinase</keyword>
<comment type="similarity">
    <text evidence="1">Belongs to the CpsD/CapB family.</text>
</comment>
<dbReference type="PANTHER" id="PTHR32309:SF13">
    <property type="entry name" value="FERRIC ENTEROBACTIN TRANSPORT PROTEIN FEPE"/>
    <property type="match status" value="1"/>
</dbReference>
<evidence type="ECO:0000313" key="10">
    <source>
        <dbReference type="EMBL" id="QQB62053.1"/>
    </source>
</evidence>
<dbReference type="InterPro" id="IPR050445">
    <property type="entry name" value="Bact_polysacc_biosynth/exp"/>
</dbReference>
<evidence type="ECO:0000256" key="3">
    <source>
        <dbReference type="ARBA" id="ARBA00022679"/>
    </source>
</evidence>
<dbReference type="InterPro" id="IPR027417">
    <property type="entry name" value="P-loop_NTPase"/>
</dbReference>
<reference evidence="10 11" key="1">
    <citation type="submission" date="2020-12" db="EMBL/GenBank/DDBJ databases">
        <title>FDA dAtabase for Regulatory Grade micrObial Sequences (FDA-ARGOS): Supporting development and validation of Infectious Disease Dx tests.</title>
        <authorList>
            <person name="Sproer C."/>
            <person name="Gronow S."/>
            <person name="Severitt S."/>
            <person name="Schroder I."/>
            <person name="Tallon L."/>
            <person name="Sadzewicz L."/>
            <person name="Zhao X."/>
            <person name="Boylan J."/>
            <person name="Ott S."/>
            <person name="Bowen H."/>
            <person name="Vavikolanu K."/>
            <person name="Mehta A."/>
            <person name="Aluvathingal J."/>
            <person name="Nadendla S."/>
            <person name="Lowell S."/>
            <person name="Myers T."/>
            <person name="Yan Y."/>
            <person name="Sichtig H."/>
        </authorList>
    </citation>
    <scope>NUCLEOTIDE SEQUENCE [LARGE SCALE GENOMIC DNA]</scope>
    <source>
        <strain evidence="10 11">FDAARGOS_988</strain>
    </source>
</reference>
<dbReference type="Proteomes" id="UP000595276">
    <property type="component" value="Chromosome"/>
</dbReference>
<dbReference type="RefSeq" id="WP_004839870.1">
    <property type="nucleotide sequence ID" value="NZ_CP066014.1"/>
</dbReference>
<feature type="domain" description="AAA" evidence="9">
    <location>
        <begin position="41"/>
        <end position="192"/>
    </location>
</feature>
<proteinExistence type="inferred from homology"/>
<dbReference type="KEGG" id="avg:I6H45_00720"/>